<dbReference type="AlphaFoldDB" id="A0A5M6CMI7"/>
<dbReference type="InterPro" id="IPR016195">
    <property type="entry name" value="Pol/histidinol_Pase-like"/>
</dbReference>
<name>A0A5M6CMI7_9BACT</name>
<dbReference type="Gene3D" id="3.20.20.140">
    <property type="entry name" value="Metal-dependent hydrolases"/>
    <property type="match status" value="1"/>
</dbReference>
<dbReference type="GO" id="GO:0004725">
    <property type="term" value="F:protein tyrosine phosphatase activity"/>
    <property type="evidence" value="ECO:0007669"/>
    <property type="project" value="UniProtKB-EC"/>
</dbReference>
<evidence type="ECO:0000313" key="6">
    <source>
        <dbReference type="Proteomes" id="UP000323632"/>
    </source>
</evidence>
<comment type="caution">
    <text evidence="5">The sequence shown here is derived from an EMBL/GenBank/DDBJ whole genome shotgun (WGS) entry which is preliminary data.</text>
</comment>
<dbReference type="PANTHER" id="PTHR39181:SF1">
    <property type="entry name" value="TYROSINE-PROTEIN PHOSPHATASE YWQE"/>
    <property type="match status" value="1"/>
</dbReference>
<organism evidence="5 6">
    <name type="scientific">Taibaiella lutea</name>
    <dbReference type="NCBI Taxonomy" id="2608001"/>
    <lineage>
        <taxon>Bacteria</taxon>
        <taxon>Pseudomonadati</taxon>
        <taxon>Bacteroidota</taxon>
        <taxon>Chitinophagia</taxon>
        <taxon>Chitinophagales</taxon>
        <taxon>Chitinophagaceae</taxon>
        <taxon>Taibaiella</taxon>
    </lineage>
</organism>
<dbReference type="SUPFAM" id="SSF89550">
    <property type="entry name" value="PHP domain-like"/>
    <property type="match status" value="1"/>
</dbReference>
<dbReference type="EC" id="3.1.3.48" evidence="2"/>
<dbReference type="PANTHER" id="PTHR39181">
    <property type="entry name" value="TYROSINE-PROTEIN PHOSPHATASE YWQE"/>
    <property type="match status" value="1"/>
</dbReference>
<accession>A0A5M6CMI7</accession>
<keyword evidence="6" id="KW-1185">Reference proteome</keyword>
<evidence type="ECO:0000313" key="5">
    <source>
        <dbReference type="EMBL" id="KAA5536263.1"/>
    </source>
</evidence>
<dbReference type="GO" id="GO:0030145">
    <property type="term" value="F:manganese ion binding"/>
    <property type="evidence" value="ECO:0007669"/>
    <property type="project" value="InterPro"/>
</dbReference>
<gene>
    <name evidence="5" type="ORF">F0919_00935</name>
</gene>
<evidence type="ECO:0000256" key="4">
    <source>
        <dbReference type="ARBA" id="ARBA00051722"/>
    </source>
</evidence>
<comment type="similarity">
    <text evidence="1">Belongs to the metallo-dependent hydrolases superfamily. CpsB/CapC family.</text>
</comment>
<keyword evidence="3" id="KW-0378">Hydrolase</keyword>
<reference evidence="5 6" key="1">
    <citation type="submission" date="2019-09" db="EMBL/GenBank/DDBJ databases">
        <title>Genome sequence and assembly of Taibaiella sp.</title>
        <authorList>
            <person name="Chhetri G."/>
        </authorList>
    </citation>
    <scope>NUCLEOTIDE SEQUENCE [LARGE SCALE GENOMIC DNA]</scope>
    <source>
        <strain evidence="5 6">KVB11</strain>
    </source>
</reference>
<protein>
    <recommendedName>
        <fullName evidence="2">protein-tyrosine-phosphatase</fullName>
        <ecNumber evidence="2">3.1.3.48</ecNumber>
    </recommendedName>
</protein>
<comment type="catalytic activity">
    <reaction evidence="4">
        <text>O-phospho-L-tyrosyl-[protein] + H2O = L-tyrosyl-[protein] + phosphate</text>
        <dbReference type="Rhea" id="RHEA:10684"/>
        <dbReference type="Rhea" id="RHEA-COMP:10136"/>
        <dbReference type="Rhea" id="RHEA-COMP:20101"/>
        <dbReference type="ChEBI" id="CHEBI:15377"/>
        <dbReference type="ChEBI" id="CHEBI:43474"/>
        <dbReference type="ChEBI" id="CHEBI:46858"/>
        <dbReference type="ChEBI" id="CHEBI:61978"/>
        <dbReference type="EC" id="3.1.3.48"/>
    </reaction>
</comment>
<dbReference type="Pfam" id="PF19567">
    <property type="entry name" value="CpsB_CapC"/>
    <property type="match status" value="1"/>
</dbReference>
<evidence type="ECO:0000256" key="2">
    <source>
        <dbReference type="ARBA" id="ARBA00013064"/>
    </source>
</evidence>
<sequence length="250" mass="28409">MFGFLKKKEKQPSDIPSVNWSFLKTDMHSHLIPGIDDGTADMEQSLSLLQKLQEAGFSKIVTTPHISLDYFPNAESTILTGLENLKDAVRENSINLEVHAAAEYMIDESLMKKLASNEQLLTLDGEHVLFEMGFVQEDRNLMQVIFELQTRGYKPVLAHPERYNFYIDASIDTLQKLKDAGCLFQLNTIALSGYYGKHIKLFAEKILKEGLYEFAGTDIHHERHLGALLSIYQPSVIQTLKAYPFLNKNI</sequence>
<evidence type="ECO:0000256" key="1">
    <source>
        <dbReference type="ARBA" id="ARBA00005750"/>
    </source>
</evidence>
<dbReference type="InterPro" id="IPR016667">
    <property type="entry name" value="Caps_polysacc_synth_CpsB/CapC"/>
</dbReference>
<dbReference type="Proteomes" id="UP000323632">
    <property type="component" value="Unassembled WGS sequence"/>
</dbReference>
<proteinExistence type="inferred from homology"/>
<evidence type="ECO:0000256" key="3">
    <source>
        <dbReference type="ARBA" id="ARBA00022801"/>
    </source>
</evidence>
<dbReference type="EMBL" id="VWSH01000001">
    <property type="protein sequence ID" value="KAA5536263.1"/>
    <property type="molecule type" value="Genomic_DNA"/>
</dbReference>